<name>A0ABT7H4Y8_9ACTN</name>
<reference evidence="1 2" key="1">
    <citation type="submission" date="2023-05" db="EMBL/GenBank/DDBJ databases">
        <title>Sequencing and Assembly of Streptomyces sp. NP73.</title>
        <authorList>
            <person name="Konwar A.N."/>
            <person name="Saikia K."/>
            <person name="Thakur D."/>
        </authorList>
    </citation>
    <scope>NUCLEOTIDE SEQUENCE [LARGE SCALE GENOMIC DNA]</scope>
    <source>
        <strain evidence="1 2">NP73</strain>
    </source>
</reference>
<dbReference type="RefSeq" id="WP_285346419.1">
    <property type="nucleotide sequence ID" value="NZ_JASITI010000080.1"/>
</dbReference>
<evidence type="ECO:0000313" key="1">
    <source>
        <dbReference type="EMBL" id="MDK9500943.1"/>
    </source>
</evidence>
<accession>A0ABT7H4Y8</accession>
<dbReference type="EMBL" id="JASITI010000080">
    <property type="protein sequence ID" value="MDK9500943.1"/>
    <property type="molecule type" value="Genomic_DNA"/>
</dbReference>
<proteinExistence type="predicted"/>
<evidence type="ECO:0000313" key="2">
    <source>
        <dbReference type="Proteomes" id="UP001223390"/>
    </source>
</evidence>
<comment type="caution">
    <text evidence="1">The sequence shown here is derived from an EMBL/GenBank/DDBJ whole genome shotgun (WGS) entry which is preliminary data.</text>
</comment>
<organism evidence="1 2">
    <name type="scientific">Streptomyces katrae</name>
    <dbReference type="NCBI Taxonomy" id="68223"/>
    <lineage>
        <taxon>Bacteria</taxon>
        <taxon>Bacillati</taxon>
        <taxon>Actinomycetota</taxon>
        <taxon>Actinomycetes</taxon>
        <taxon>Kitasatosporales</taxon>
        <taxon>Streptomycetaceae</taxon>
        <taxon>Streptomyces</taxon>
    </lineage>
</organism>
<sequence length="70" mass="7497">MTAVRLPAAGPKTWSVRIGSDPQRFEAPIDTGLLKSGSGYEVHLGTLEGLGRTQNATVDPVRGHSMPFTY</sequence>
<dbReference type="Proteomes" id="UP001223390">
    <property type="component" value="Unassembled WGS sequence"/>
</dbReference>
<keyword evidence="2" id="KW-1185">Reference proteome</keyword>
<protein>
    <submittedName>
        <fullName evidence="1">Uncharacterized protein</fullName>
    </submittedName>
</protein>
<gene>
    <name evidence="1" type="ORF">QEZ40_007145</name>
</gene>